<proteinExistence type="predicted"/>
<gene>
    <name evidence="2" type="ORF">ALC56_12851</name>
</gene>
<keyword evidence="3" id="KW-1185">Reference proteome</keyword>
<feature type="non-terminal residue" evidence="2">
    <location>
        <position position="1"/>
    </location>
</feature>
<accession>A0A195EXB1</accession>
<dbReference type="EMBL" id="KQ981931">
    <property type="protein sequence ID" value="KYN32786.1"/>
    <property type="molecule type" value="Genomic_DNA"/>
</dbReference>
<dbReference type="AlphaFoldDB" id="A0A195EXB1"/>
<feature type="region of interest" description="Disordered" evidence="1">
    <location>
        <begin position="58"/>
        <end position="80"/>
    </location>
</feature>
<reference evidence="2 3" key="1">
    <citation type="submission" date="2016-03" db="EMBL/GenBank/DDBJ databases">
        <title>Trachymyrmex septentrionalis WGS genome.</title>
        <authorList>
            <person name="Nygaard S."/>
            <person name="Hu H."/>
            <person name="Boomsma J."/>
            <person name="Zhang G."/>
        </authorList>
    </citation>
    <scope>NUCLEOTIDE SEQUENCE [LARGE SCALE GENOMIC DNA]</scope>
    <source>
        <strain evidence="2">Tsep2-gDNA-1</strain>
        <tissue evidence="2">Whole body</tissue>
    </source>
</reference>
<evidence type="ECO:0000313" key="2">
    <source>
        <dbReference type="EMBL" id="KYN32786.1"/>
    </source>
</evidence>
<sequence length="80" mass="9310">EKSGRREKCARIYSRYFRDTALEADEVECWRERDGGTEAHFRAYFWLTIIDKRPAQVTSASGGIMQKHREQQMARGGRGT</sequence>
<evidence type="ECO:0000313" key="3">
    <source>
        <dbReference type="Proteomes" id="UP000078541"/>
    </source>
</evidence>
<dbReference type="Proteomes" id="UP000078541">
    <property type="component" value="Unassembled WGS sequence"/>
</dbReference>
<evidence type="ECO:0000256" key="1">
    <source>
        <dbReference type="SAM" id="MobiDB-lite"/>
    </source>
</evidence>
<organism evidence="2 3">
    <name type="scientific">Trachymyrmex septentrionalis</name>
    <dbReference type="NCBI Taxonomy" id="34720"/>
    <lineage>
        <taxon>Eukaryota</taxon>
        <taxon>Metazoa</taxon>
        <taxon>Ecdysozoa</taxon>
        <taxon>Arthropoda</taxon>
        <taxon>Hexapoda</taxon>
        <taxon>Insecta</taxon>
        <taxon>Pterygota</taxon>
        <taxon>Neoptera</taxon>
        <taxon>Endopterygota</taxon>
        <taxon>Hymenoptera</taxon>
        <taxon>Apocrita</taxon>
        <taxon>Aculeata</taxon>
        <taxon>Formicoidea</taxon>
        <taxon>Formicidae</taxon>
        <taxon>Myrmicinae</taxon>
        <taxon>Trachymyrmex</taxon>
    </lineage>
</organism>
<protein>
    <submittedName>
        <fullName evidence="2">Uncharacterized protein</fullName>
    </submittedName>
</protein>
<name>A0A195EXB1_9HYME</name>